<evidence type="ECO:0000256" key="1">
    <source>
        <dbReference type="ARBA" id="ARBA00022549"/>
    </source>
</evidence>
<dbReference type="AlphaFoldDB" id="A0A928VSY5"/>
<keyword evidence="1" id="KW-0042">Antenna complex</keyword>
<dbReference type="EMBL" id="JADEXQ010000105">
    <property type="protein sequence ID" value="MBE9032441.1"/>
    <property type="molecule type" value="Genomic_DNA"/>
</dbReference>
<evidence type="ECO:0000313" key="4">
    <source>
        <dbReference type="EMBL" id="MBE9032441.1"/>
    </source>
</evidence>
<organism evidence="4 5">
    <name type="scientific">Romeriopsis navalis LEGE 11480</name>
    <dbReference type="NCBI Taxonomy" id="2777977"/>
    <lineage>
        <taxon>Bacteria</taxon>
        <taxon>Bacillati</taxon>
        <taxon>Cyanobacteriota</taxon>
        <taxon>Cyanophyceae</taxon>
        <taxon>Leptolyngbyales</taxon>
        <taxon>Leptolyngbyaceae</taxon>
        <taxon>Romeriopsis</taxon>
        <taxon>Romeriopsis navalis</taxon>
    </lineage>
</organism>
<dbReference type="PANTHER" id="PTHR12697:SF5">
    <property type="entry name" value="DEOXYHYPUSINE HYDROXYLASE"/>
    <property type="match status" value="1"/>
</dbReference>
<dbReference type="GO" id="GO:0016491">
    <property type="term" value="F:oxidoreductase activity"/>
    <property type="evidence" value="ECO:0007669"/>
    <property type="project" value="TreeGrafter"/>
</dbReference>
<protein>
    <submittedName>
        <fullName evidence="4">HEAT repeat domain-containing protein</fullName>
    </submittedName>
</protein>
<dbReference type="SUPFAM" id="SSF48371">
    <property type="entry name" value="ARM repeat"/>
    <property type="match status" value="1"/>
</dbReference>
<keyword evidence="2" id="KW-0605">Phycobilisome</keyword>
<dbReference type="InterPro" id="IPR016024">
    <property type="entry name" value="ARM-type_fold"/>
</dbReference>
<accession>A0A928VSY5</accession>
<dbReference type="GO" id="GO:0030089">
    <property type="term" value="C:phycobilisome"/>
    <property type="evidence" value="ECO:0007669"/>
    <property type="project" value="UniProtKB-KW"/>
</dbReference>
<dbReference type="Proteomes" id="UP000625316">
    <property type="component" value="Unassembled WGS sequence"/>
</dbReference>
<comment type="caution">
    <text evidence="4">The sequence shown here is derived from an EMBL/GenBank/DDBJ whole genome shotgun (WGS) entry which is preliminary data.</text>
</comment>
<evidence type="ECO:0000313" key="5">
    <source>
        <dbReference type="Proteomes" id="UP000625316"/>
    </source>
</evidence>
<dbReference type="Gene3D" id="1.25.10.10">
    <property type="entry name" value="Leucine-rich Repeat Variant"/>
    <property type="match status" value="1"/>
</dbReference>
<dbReference type="Pfam" id="PF13646">
    <property type="entry name" value="HEAT_2"/>
    <property type="match status" value="1"/>
</dbReference>
<proteinExistence type="predicted"/>
<feature type="compositionally biased region" description="Low complexity" evidence="3">
    <location>
        <begin position="114"/>
        <end position="132"/>
    </location>
</feature>
<evidence type="ECO:0000256" key="3">
    <source>
        <dbReference type="SAM" id="MobiDB-lite"/>
    </source>
</evidence>
<name>A0A928VSY5_9CYAN</name>
<sequence>MRSANPGSAAPLSETQEFEAQLSDFDAAQLDAAFADVAESPMTATQQVLPIDSAPAVATAVDAPADVATTVITTSQPVTAAVPANVVSPPAETGVVPADPTASGLATTASTVPVTTQPAAPPSSAAAIVPSAARDHQVTTTRPPSIEGELVAAAPVSGLARQTRLPQVGAVENLLKEIRNPDPVKRRKAIWDLGQWGDTRAVQPLVDLMVDADSKQRSLVLSALSEIGTRTLKPMSKALAISLQDDSPDVRKNAIRDLTRVYDLVSQISQMVQKCALDDPDDEVRDTANWALKQLNRIRPATMDGSLAALSSSVSPPESLPAKSI</sequence>
<feature type="region of interest" description="Disordered" evidence="3">
    <location>
        <begin position="114"/>
        <end position="134"/>
    </location>
</feature>
<evidence type="ECO:0000256" key="2">
    <source>
        <dbReference type="ARBA" id="ARBA00022738"/>
    </source>
</evidence>
<keyword evidence="5" id="KW-1185">Reference proteome</keyword>
<reference evidence="4" key="1">
    <citation type="submission" date="2020-10" db="EMBL/GenBank/DDBJ databases">
        <authorList>
            <person name="Castelo-Branco R."/>
            <person name="Eusebio N."/>
            <person name="Adriana R."/>
            <person name="Vieira A."/>
            <person name="Brugerolle De Fraissinette N."/>
            <person name="Rezende De Castro R."/>
            <person name="Schneider M.P."/>
            <person name="Vasconcelos V."/>
            <person name="Leao P.N."/>
        </authorList>
    </citation>
    <scope>NUCLEOTIDE SEQUENCE</scope>
    <source>
        <strain evidence="4">LEGE 11480</strain>
    </source>
</reference>
<dbReference type="InterPro" id="IPR011989">
    <property type="entry name" value="ARM-like"/>
</dbReference>
<dbReference type="PANTHER" id="PTHR12697">
    <property type="entry name" value="PBS LYASE HEAT-LIKE PROTEIN"/>
    <property type="match status" value="1"/>
</dbReference>
<gene>
    <name evidence="4" type="ORF">IQ266_22135</name>
</gene>